<dbReference type="InterPro" id="IPR014001">
    <property type="entry name" value="Helicase_ATP-bd"/>
</dbReference>
<dbReference type="GO" id="GO:0005524">
    <property type="term" value="F:ATP binding"/>
    <property type="evidence" value="ECO:0007669"/>
    <property type="project" value="UniProtKB-KW"/>
</dbReference>
<dbReference type="InterPro" id="IPR027417">
    <property type="entry name" value="P-loop_NTPase"/>
</dbReference>
<evidence type="ECO:0000256" key="11">
    <source>
        <dbReference type="RuleBase" id="RU364117"/>
    </source>
</evidence>
<dbReference type="NCBIfam" id="TIGR00614">
    <property type="entry name" value="recQ_fam"/>
    <property type="match status" value="1"/>
</dbReference>
<dbReference type="EC" id="5.6.2.4" evidence="11"/>
<comment type="similarity">
    <text evidence="2 11">Belongs to the helicase family. RecQ subfamily.</text>
</comment>
<dbReference type="Pfam" id="PF09382">
    <property type="entry name" value="RQC"/>
    <property type="match status" value="1"/>
</dbReference>
<dbReference type="GO" id="GO:0009378">
    <property type="term" value="F:four-way junction helicase activity"/>
    <property type="evidence" value="ECO:0007669"/>
    <property type="project" value="TreeGrafter"/>
</dbReference>
<dbReference type="PROSITE" id="PS51194">
    <property type="entry name" value="HELICASE_CTER"/>
    <property type="match status" value="1"/>
</dbReference>
<comment type="catalytic activity">
    <reaction evidence="10 11">
        <text>Couples ATP hydrolysis with the unwinding of duplex DNA by translocating in the 3'-5' direction.</text>
        <dbReference type="EC" id="5.6.2.4"/>
    </reaction>
</comment>
<dbReference type="PROSITE" id="PS51192">
    <property type="entry name" value="HELICASE_ATP_BIND_1"/>
    <property type="match status" value="1"/>
</dbReference>
<dbReference type="InterPro" id="IPR011545">
    <property type="entry name" value="DEAD/DEAH_box_helicase_dom"/>
</dbReference>
<dbReference type="Pfam" id="PF00271">
    <property type="entry name" value="Helicase_C"/>
    <property type="match status" value="1"/>
</dbReference>
<dbReference type="Gene3D" id="1.10.10.10">
    <property type="entry name" value="Winged helix-like DNA-binding domain superfamily/Winged helix DNA-binding domain"/>
    <property type="match status" value="1"/>
</dbReference>
<dbReference type="GO" id="GO:0005694">
    <property type="term" value="C:chromosome"/>
    <property type="evidence" value="ECO:0007669"/>
    <property type="project" value="TreeGrafter"/>
</dbReference>
<dbReference type="GO" id="GO:0003677">
    <property type="term" value="F:DNA binding"/>
    <property type="evidence" value="ECO:0007669"/>
    <property type="project" value="UniProtKB-KW"/>
</dbReference>
<reference evidence="12" key="1">
    <citation type="submission" date="2020-04" db="EMBL/GenBank/DDBJ databases">
        <authorList>
            <person name="Alioto T."/>
            <person name="Alioto T."/>
            <person name="Gomez Garrido J."/>
        </authorList>
    </citation>
    <scope>NUCLEOTIDE SEQUENCE</scope>
    <source>
        <strain evidence="12">A484AB</strain>
    </source>
</reference>
<dbReference type="InterPro" id="IPR036388">
    <property type="entry name" value="WH-like_DNA-bd_sf"/>
</dbReference>
<dbReference type="GO" id="GO:0005634">
    <property type="term" value="C:nucleus"/>
    <property type="evidence" value="ECO:0007669"/>
    <property type="project" value="UniProtKB-SubCell"/>
</dbReference>
<gene>
    <name evidence="12" type="ORF">PACLA_8A068889</name>
</gene>
<dbReference type="SUPFAM" id="SSF52540">
    <property type="entry name" value="P-loop containing nucleoside triphosphate hydrolases"/>
    <property type="match status" value="1"/>
</dbReference>
<keyword evidence="4 11" id="KW-0378">Hydrolase</keyword>
<dbReference type="Proteomes" id="UP001152795">
    <property type="component" value="Unassembled WGS sequence"/>
</dbReference>
<keyword evidence="7" id="KW-0238">DNA-binding</keyword>
<dbReference type="AlphaFoldDB" id="A0A6S7HRG6"/>
<dbReference type="OrthoDB" id="5978603at2759"/>
<dbReference type="InterPro" id="IPR018982">
    <property type="entry name" value="RQC_domain"/>
</dbReference>
<evidence type="ECO:0000256" key="10">
    <source>
        <dbReference type="ARBA" id="ARBA00034617"/>
    </source>
</evidence>
<evidence type="ECO:0000256" key="1">
    <source>
        <dbReference type="ARBA" id="ARBA00004123"/>
    </source>
</evidence>
<keyword evidence="6 11" id="KW-0067">ATP-binding</keyword>
<evidence type="ECO:0000256" key="9">
    <source>
        <dbReference type="ARBA" id="ARBA00023242"/>
    </source>
</evidence>
<evidence type="ECO:0000256" key="4">
    <source>
        <dbReference type="ARBA" id="ARBA00022801"/>
    </source>
</evidence>
<dbReference type="GO" id="GO:0006260">
    <property type="term" value="P:DNA replication"/>
    <property type="evidence" value="ECO:0007669"/>
    <property type="project" value="InterPro"/>
</dbReference>
<evidence type="ECO:0000256" key="2">
    <source>
        <dbReference type="ARBA" id="ARBA00005446"/>
    </source>
</evidence>
<comment type="caution">
    <text evidence="12">The sequence shown here is derived from an EMBL/GenBank/DDBJ whole genome shotgun (WGS) entry which is preliminary data.</text>
</comment>
<dbReference type="PANTHER" id="PTHR13710:SF153">
    <property type="entry name" value="RECQ-LIKE DNA HELICASE BLM"/>
    <property type="match status" value="1"/>
</dbReference>
<accession>A0A6S7HRG6</accession>
<evidence type="ECO:0000256" key="5">
    <source>
        <dbReference type="ARBA" id="ARBA00022806"/>
    </source>
</evidence>
<dbReference type="InterPro" id="IPR004589">
    <property type="entry name" value="DNA_helicase_ATP-dep_RecQ"/>
</dbReference>
<dbReference type="GO" id="GO:0005737">
    <property type="term" value="C:cytoplasm"/>
    <property type="evidence" value="ECO:0007669"/>
    <property type="project" value="TreeGrafter"/>
</dbReference>
<evidence type="ECO:0000256" key="8">
    <source>
        <dbReference type="ARBA" id="ARBA00023235"/>
    </source>
</evidence>
<keyword evidence="5 11" id="KW-0347">Helicase</keyword>
<dbReference type="GO" id="GO:0043138">
    <property type="term" value="F:3'-5' DNA helicase activity"/>
    <property type="evidence" value="ECO:0007669"/>
    <property type="project" value="UniProtKB-EC"/>
</dbReference>
<evidence type="ECO:0000256" key="6">
    <source>
        <dbReference type="ARBA" id="ARBA00022840"/>
    </source>
</evidence>
<dbReference type="SMART" id="SM00490">
    <property type="entry name" value="HELICc"/>
    <property type="match status" value="1"/>
</dbReference>
<organism evidence="12 13">
    <name type="scientific">Paramuricea clavata</name>
    <name type="common">Red gorgonian</name>
    <name type="synonym">Violescent sea-whip</name>
    <dbReference type="NCBI Taxonomy" id="317549"/>
    <lineage>
        <taxon>Eukaryota</taxon>
        <taxon>Metazoa</taxon>
        <taxon>Cnidaria</taxon>
        <taxon>Anthozoa</taxon>
        <taxon>Octocorallia</taxon>
        <taxon>Malacalcyonacea</taxon>
        <taxon>Plexauridae</taxon>
        <taxon>Paramuricea</taxon>
    </lineage>
</organism>
<dbReference type="GO" id="GO:0000724">
    <property type="term" value="P:double-strand break repair via homologous recombination"/>
    <property type="evidence" value="ECO:0007669"/>
    <property type="project" value="TreeGrafter"/>
</dbReference>
<keyword evidence="9 11" id="KW-0539">Nucleus</keyword>
<dbReference type="Pfam" id="PF16124">
    <property type="entry name" value="RecQ_Zn_bind"/>
    <property type="match status" value="1"/>
</dbReference>
<keyword evidence="8" id="KW-0413">Isomerase</keyword>
<dbReference type="GO" id="GO:0016787">
    <property type="term" value="F:hydrolase activity"/>
    <property type="evidence" value="ECO:0007669"/>
    <property type="project" value="UniProtKB-KW"/>
</dbReference>
<dbReference type="PANTHER" id="PTHR13710">
    <property type="entry name" value="DNA HELICASE RECQ FAMILY MEMBER"/>
    <property type="match status" value="1"/>
</dbReference>
<evidence type="ECO:0000256" key="7">
    <source>
        <dbReference type="ARBA" id="ARBA00023125"/>
    </source>
</evidence>
<sequence>MPTGGGKSLCYAVPALMEQKLVVVVVVFPLLALLFDQFERMKSNRLNVGFLMKDMDEMDRQSVIHKLHSNPPEYNLLFLTPETVLSPSVFDLLSKLSSENLINFFVIDEAHCIDTWGFHFRPCYAELWRLGTLGCPIMAMTGTVTSRTLATIIKNLKLPNETKVIKQISNRANLFYHVVEKRSNAHATILSIIQKNFSEQCGIIYCIERRDTVEVSYHLQKAGVNAVFFHAGMDVHDKQSTVENWKAGTAHVICATVAFGMGIDKANVKFVIHLSIPKDLESYAQESGRAGRNGSEAHCFILFRFEDRTKHLRNISLLPDSDHKVVSLQGLNDIVNYCITPICRRKQIVNYFDKDDHSGDECHKTCDICVSDVVVEPVDYSMEAKNVIDCLKGMQRIQAKVTAKFLTLTFRGSKSSAVINKGFQNVNEYGKGKEKFNEKQLQKFIHCLINGRVLDEQLPSSCEKCTTPYLCVGPNGTKLKNNEVGFIHYK</sequence>
<keyword evidence="13" id="KW-1185">Reference proteome</keyword>
<dbReference type="SMART" id="SM00487">
    <property type="entry name" value="DEXDc"/>
    <property type="match status" value="1"/>
</dbReference>
<dbReference type="InterPro" id="IPR032284">
    <property type="entry name" value="RecQ_Zn-bd"/>
</dbReference>
<dbReference type="InterPro" id="IPR001650">
    <property type="entry name" value="Helicase_C-like"/>
</dbReference>
<dbReference type="Pfam" id="PF00270">
    <property type="entry name" value="DEAD"/>
    <property type="match status" value="1"/>
</dbReference>
<dbReference type="SUPFAM" id="SSF46785">
    <property type="entry name" value="Winged helix' DNA-binding domain"/>
    <property type="match status" value="1"/>
</dbReference>
<protein>
    <recommendedName>
        <fullName evidence="11">ATP-dependent DNA helicase</fullName>
        <ecNumber evidence="11">5.6.2.4</ecNumber>
    </recommendedName>
</protein>
<evidence type="ECO:0000313" key="12">
    <source>
        <dbReference type="EMBL" id="CAB4007636.1"/>
    </source>
</evidence>
<name>A0A6S7HRG6_PARCT</name>
<proteinExistence type="inferred from homology"/>
<keyword evidence="3 11" id="KW-0547">Nucleotide-binding</keyword>
<dbReference type="EMBL" id="CACRXK020005860">
    <property type="protein sequence ID" value="CAB4007636.1"/>
    <property type="molecule type" value="Genomic_DNA"/>
</dbReference>
<dbReference type="Gene3D" id="3.40.50.300">
    <property type="entry name" value="P-loop containing nucleotide triphosphate hydrolases"/>
    <property type="match status" value="2"/>
</dbReference>
<comment type="subcellular location">
    <subcellularLocation>
        <location evidence="1 11">Nucleus</location>
    </subcellularLocation>
</comment>
<dbReference type="InterPro" id="IPR036390">
    <property type="entry name" value="WH_DNA-bd_sf"/>
</dbReference>
<evidence type="ECO:0000313" key="13">
    <source>
        <dbReference type="Proteomes" id="UP001152795"/>
    </source>
</evidence>
<evidence type="ECO:0000256" key="3">
    <source>
        <dbReference type="ARBA" id="ARBA00022741"/>
    </source>
</evidence>
<comment type="catalytic activity">
    <reaction evidence="11">
        <text>ATP + H2O = ADP + phosphate + H(+)</text>
        <dbReference type="Rhea" id="RHEA:13065"/>
        <dbReference type="ChEBI" id="CHEBI:15377"/>
        <dbReference type="ChEBI" id="CHEBI:15378"/>
        <dbReference type="ChEBI" id="CHEBI:30616"/>
        <dbReference type="ChEBI" id="CHEBI:43474"/>
        <dbReference type="ChEBI" id="CHEBI:456216"/>
    </reaction>
</comment>